<evidence type="ECO:0000256" key="1">
    <source>
        <dbReference type="SAM" id="MobiDB-lite"/>
    </source>
</evidence>
<sequence>RYAGRAAPRPRRLPAVARAGAAVAVQIAGRVRLLRPAPRPPAPPPAGGDGVADTAGSAPWISD</sequence>
<dbReference type="EMBL" id="QGKR01000270">
    <property type="protein sequence ID" value="PWR06064.1"/>
    <property type="molecule type" value="Genomic_DNA"/>
</dbReference>
<evidence type="ECO:0000313" key="3">
    <source>
        <dbReference type="Proteomes" id="UP000245410"/>
    </source>
</evidence>
<name>A0A317CVD0_9ACTN</name>
<organism evidence="2 3">
    <name type="scientific">Micromonospora acroterricola</name>
    <dbReference type="NCBI Taxonomy" id="2202421"/>
    <lineage>
        <taxon>Bacteria</taxon>
        <taxon>Bacillati</taxon>
        <taxon>Actinomycetota</taxon>
        <taxon>Actinomycetes</taxon>
        <taxon>Micromonosporales</taxon>
        <taxon>Micromonosporaceae</taxon>
        <taxon>Micromonospora</taxon>
    </lineage>
</organism>
<feature type="non-terminal residue" evidence="2">
    <location>
        <position position="1"/>
    </location>
</feature>
<feature type="region of interest" description="Disordered" evidence="1">
    <location>
        <begin position="34"/>
        <end position="63"/>
    </location>
</feature>
<accession>A0A317CVD0</accession>
<dbReference type="Proteomes" id="UP000245410">
    <property type="component" value="Unassembled WGS sequence"/>
</dbReference>
<feature type="compositionally biased region" description="Pro residues" evidence="1">
    <location>
        <begin position="37"/>
        <end position="46"/>
    </location>
</feature>
<protein>
    <submittedName>
        <fullName evidence="2">Uncharacterized protein</fullName>
    </submittedName>
</protein>
<keyword evidence="3" id="KW-1185">Reference proteome</keyword>
<evidence type="ECO:0000313" key="2">
    <source>
        <dbReference type="EMBL" id="PWR06064.1"/>
    </source>
</evidence>
<comment type="caution">
    <text evidence="2">The sequence shown here is derived from an EMBL/GenBank/DDBJ whole genome shotgun (WGS) entry which is preliminary data.</text>
</comment>
<gene>
    <name evidence="2" type="ORF">DKT68_23640</name>
</gene>
<proteinExistence type="predicted"/>
<dbReference type="AlphaFoldDB" id="A0A317CVD0"/>
<reference evidence="2 3" key="1">
    <citation type="submission" date="2018-05" db="EMBL/GenBank/DDBJ databases">
        <title>Micromonospora atacamensis sp. nov., a novel actinobacteria isolated from high altitude Atacama Desert soil.</title>
        <authorList>
            <person name="Carro L."/>
            <person name="Golinska P."/>
            <person name="Klenk H.-P."/>
            <person name="Goodfellow M."/>
        </authorList>
    </citation>
    <scope>NUCLEOTIDE SEQUENCE [LARGE SCALE GENOMIC DNA]</scope>
    <source>
        <strain evidence="2 3">5R2A7</strain>
    </source>
</reference>